<feature type="region of interest" description="Disordered" evidence="7">
    <location>
        <begin position="780"/>
        <end position="882"/>
    </location>
</feature>
<dbReference type="InterPro" id="IPR012474">
    <property type="entry name" value="Frigida"/>
</dbReference>
<feature type="compositionally biased region" description="Low complexity" evidence="7">
    <location>
        <begin position="843"/>
        <end position="858"/>
    </location>
</feature>
<organism evidence="8 9">
    <name type="scientific">Quercus rubra</name>
    <name type="common">Northern red oak</name>
    <name type="synonym">Quercus borealis</name>
    <dbReference type="NCBI Taxonomy" id="3512"/>
    <lineage>
        <taxon>Eukaryota</taxon>
        <taxon>Viridiplantae</taxon>
        <taxon>Streptophyta</taxon>
        <taxon>Embryophyta</taxon>
        <taxon>Tracheophyta</taxon>
        <taxon>Spermatophyta</taxon>
        <taxon>Magnoliopsida</taxon>
        <taxon>eudicotyledons</taxon>
        <taxon>Gunneridae</taxon>
        <taxon>Pentapetalae</taxon>
        <taxon>rosids</taxon>
        <taxon>fabids</taxon>
        <taxon>Fagales</taxon>
        <taxon>Fagaceae</taxon>
        <taxon>Quercus</taxon>
    </lineage>
</organism>
<evidence type="ECO:0000256" key="3">
    <source>
        <dbReference type="ARBA" id="ARBA00022782"/>
    </source>
</evidence>
<reference evidence="8 9" key="1">
    <citation type="journal article" date="2023" name="G3 (Bethesda)">
        <title>A haplotype-resolved chromosome-scale genome for Quercus rubra L. provides insights into the genetics of adaptive traits for red oak species.</title>
        <authorList>
            <person name="Kapoor B."/>
            <person name="Jenkins J."/>
            <person name="Schmutz J."/>
            <person name="Zhebentyayeva T."/>
            <person name="Kuelheim C."/>
            <person name="Coggeshall M."/>
            <person name="Heim C."/>
            <person name="Lasky J.R."/>
            <person name="Leites L."/>
            <person name="Islam-Faridi N."/>
            <person name="Romero-Severson J."/>
            <person name="DeLeo V.L."/>
            <person name="Lucas S.M."/>
            <person name="Lazic D."/>
            <person name="Gailing O."/>
            <person name="Carlson J."/>
            <person name="Staton M."/>
        </authorList>
    </citation>
    <scope>NUCLEOTIDE SEQUENCE [LARGE SCALE GENOMIC DNA]</scope>
    <source>
        <strain evidence="8">Pseudo-F2</strain>
    </source>
</reference>
<evidence type="ECO:0000313" key="9">
    <source>
        <dbReference type="Proteomes" id="UP001324115"/>
    </source>
</evidence>
<dbReference type="Pfam" id="PF07899">
    <property type="entry name" value="Frigida"/>
    <property type="match status" value="2"/>
</dbReference>
<gene>
    <name evidence="8" type="ORF">RGQ29_014273</name>
</gene>
<accession>A0AAN7FSK4</accession>
<keyword evidence="4 5" id="KW-0287">Flowering</keyword>
<keyword evidence="2 5" id="KW-0217">Developmental protein</keyword>
<dbReference type="GO" id="GO:0030154">
    <property type="term" value="P:cell differentiation"/>
    <property type="evidence" value="ECO:0007669"/>
    <property type="project" value="UniProtKB-KW"/>
</dbReference>
<feature type="compositionally biased region" description="Basic and acidic residues" evidence="7">
    <location>
        <begin position="866"/>
        <end position="882"/>
    </location>
</feature>
<evidence type="ECO:0000313" key="8">
    <source>
        <dbReference type="EMBL" id="KAK4596151.1"/>
    </source>
</evidence>
<dbReference type="AlphaFoldDB" id="A0AAN7FSK4"/>
<evidence type="ECO:0000256" key="1">
    <source>
        <dbReference type="ARBA" id="ARBA00008956"/>
    </source>
</evidence>
<evidence type="ECO:0000256" key="5">
    <source>
        <dbReference type="RuleBase" id="RU364012"/>
    </source>
</evidence>
<evidence type="ECO:0000256" key="6">
    <source>
        <dbReference type="SAM" id="Coils"/>
    </source>
</evidence>
<evidence type="ECO:0000256" key="2">
    <source>
        <dbReference type="ARBA" id="ARBA00022473"/>
    </source>
</evidence>
<keyword evidence="9" id="KW-1185">Reference proteome</keyword>
<sequence length="986" mass="114326">MGKISSELEAAEMKKQTLRKTLEQIHSSSSSFLLFSLQWKDLEDHFDTARRFLQEQVQGLESKEKRFEELELREKRVEELSRGFEAKEERLRECSKEFELKEANLEERVREFESREERIEECSRDFEVKEKRYGECIRKLKAKEKRLRECLKESELKEMKIEELSKELELIREQYAERIRELEVREDGLKESWKELEEWNQVFELREKKIEERFRELERKEMQFEARFKELELREESIELRLKDIGLKEKRSEEIILNENKLGERIKELELKEKLFEKRIKELELREKRFADSLHTRVKAEPLEDFPVNNVVNKSSTASLRFCVTMDGKSFQIFLNERWKEHDSMRLEVGTALRLSSDPAKLVLDAMEGFYPPRLKKGDVEFDESIVQGSCVLLLEQLMKLSPSIKPDVKQEAMRLAIEWRAKMKVDTEHSLEVLGFLQLLASYGLASAFDDDELIMYLEKVSEYEQLPGLCQILGVDNMAPVSCTIHSHVKSVQLTKESSLLDSRVASLAVNAQQDPKCLSVNVHGETLRSLLNKQVEYDSIRSKVSNALQSVLDPDKLVLDAIMGIYPSNLKGDEGFKLCVSRNFILLLKQLIGVSPQIKPLVKVEATKFANDWKSRLKKKRDDPLEVLAFLQFLVAYGLASSFYANEVLRLLDTDVWRKKIPDLCRVLGLTDIMPNFIQNHIKEKQQLEAIKYICALELVDNFPLVTLLNDHLKNSKRKAEDLCKEGNKSLPVQLKGISKELTALRAVLSWIEIYKLEDENFHEVLVKHIAEQEKQQAEKKREYDSSNVKNGPHTRSKDTLLQQHQQQQTNCSPKTLGSEMDPQQTNQVRPKHTEQKCVATTTMITATTAPSTLTSGNTPKSKPQEHSGSKRRRTEVPREAPPIYAVGATSAFHSVQPPNWHPPGLFMDQDAPYFDTSARHYSLSGHPLPDIHMNPYVFHDYPRDALRRPGYYDRPICDPADTIRGPGLYNYPMHYGGYNLPP</sequence>
<keyword evidence="6" id="KW-0175">Coiled coil</keyword>
<keyword evidence="3 5" id="KW-0221">Differentiation</keyword>
<evidence type="ECO:0000256" key="7">
    <source>
        <dbReference type="SAM" id="MobiDB-lite"/>
    </source>
</evidence>
<dbReference type="GO" id="GO:0009908">
    <property type="term" value="P:flower development"/>
    <property type="evidence" value="ECO:0007669"/>
    <property type="project" value="UniProtKB-KW"/>
</dbReference>
<feature type="coiled-coil region" evidence="6">
    <location>
        <begin position="1"/>
        <end position="234"/>
    </location>
</feature>
<feature type="compositionally biased region" description="Polar residues" evidence="7">
    <location>
        <begin position="813"/>
        <end position="832"/>
    </location>
</feature>
<protein>
    <recommendedName>
        <fullName evidence="5">FRIGIDA-like protein</fullName>
    </recommendedName>
</protein>
<dbReference type="Proteomes" id="UP001324115">
    <property type="component" value="Unassembled WGS sequence"/>
</dbReference>
<dbReference type="PANTHER" id="PTHR31791:SF47">
    <property type="entry name" value="INACTIVE FRIGIDA-LIKE PROTEIN 2"/>
    <property type="match status" value="1"/>
</dbReference>
<dbReference type="PANTHER" id="PTHR31791">
    <property type="entry name" value="FRIGIDA-LIKE PROTEIN 3-RELATED"/>
    <property type="match status" value="1"/>
</dbReference>
<comment type="similarity">
    <text evidence="1 5">Belongs to the Frigida family.</text>
</comment>
<comment type="caution">
    <text evidence="8">The sequence shown here is derived from an EMBL/GenBank/DDBJ whole genome shotgun (WGS) entry which is preliminary data.</text>
</comment>
<proteinExistence type="inferred from homology"/>
<dbReference type="EMBL" id="JAXUIC010000003">
    <property type="protein sequence ID" value="KAK4596151.1"/>
    <property type="molecule type" value="Genomic_DNA"/>
</dbReference>
<evidence type="ECO:0000256" key="4">
    <source>
        <dbReference type="ARBA" id="ARBA00023089"/>
    </source>
</evidence>
<name>A0AAN7FSK4_QUERU</name>